<gene>
    <name evidence="3" type="ORF">LSTR_LSTR000886</name>
</gene>
<keyword evidence="4" id="KW-1185">Reference proteome</keyword>
<feature type="chain" id="PRO_5019809958" description="DUF4794 domain-containing protein" evidence="2">
    <location>
        <begin position="19"/>
        <end position="342"/>
    </location>
</feature>
<keyword evidence="2" id="KW-0732">Signal</keyword>
<feature type="signal peptide" evidence="2">
    <location>
        <begin position="1"/>
        <end position="18"/>
    </location>
</feature>
<dbReference type="InParanoid" id="A0A482X0M0"/>
<evidence type="ECO:0000313" key="3">
    <source>
        <dbReference type="EMBL" id="RZF39365.1"/>
    </source>
</evidence>
<accession>A0A482X0M0</accession>
<proteinExistence type="predicted"/>
<dbReference type="OrthoDB" id="6346805at2759"/>
<protein>
    <recommendedName>
        <fullName evidence="5">DUF4794 domain-containing protein</fullName>
    </recommendedName>
</protein>
<dbReference type="AlphaFoldDB" id="A0A482X0M0"/>
<dbReference type="Proteomes" id="UP000291343">
    <property type="component" value="Unassembled WGS sequence"/>
</dbReference>
<evidence type="ECO:0000256" key="1">
    <source>
        <dbReference type="SAM" id="MobiDB-lite"/>
    </source>
</evidence>
<evidence type="ECO:0008006" key="5">
    <source>
        <dbReference type="Google" id="ProtNLM"/>
    </source>
</evidence>
<organism evidence="3 4">
    <name type="scientific">Laodelphax striatellus</name>
    <name type="common">Small brown planthopper</name>
    <name type="synonym">Delphax striatella</name>
    <dbReference type="NCBI Taxonomy" id="195883"/>
    <lineage>
        <taxon>Eukaryota</taxon>
        <taxon>Metazoa</taxon>
        <taxon>Ecdysozoa</taxon>
        <taxon>Arthropoda</taxon>
        <taxon>Hexapoda</taxon>
        <taxon>Insecta</taxon>
        <taxon>Pterygota</taxon>
        <taxon>Neoptera</taxon>
        <taxon>Paraneoptera</taxon>
        <taxon>Hemiptera</taxon>
        <taxon>Auchenorrhyncha</taxon>
        <taxon>Fulgoroidea</taxon>
        <taxon>Delphacidae</taxon>
        <taxon>Criomorphinae</taxon>
        <taxon>Laodelphax</taxon>
    </lineage>
</organism>
<reference evidence="3 4" key="1">
    <citation type="journal article" date="2017" name="Gigascience">
        <title>Genome sequence of the small brown planthopper, Laodelphax striatellus.</title>
        <authorList>
            <person name="Zhu J."/>
            <person name="Jiang F."/>
            <person name="Wang X."/>
            <person name="Yang P."/>
            <person name="Bao Y."/>
            <person name="Zhao W."/>
            <person name="Wang W."/>
            <person name="Lu H."/>
            <person name="Wang Q."/>
            <person name="Cui N."/>
            <person name="Li J."/>
            <person name="Chen X."/>
            <person name="Luo L."/>
            <person name="Yu J."/>
            <person name="Kang L."/>
            <person name="Cui F."/>
        </authorList>
    </citation>
    <scope>NUCLEOTIDE SEQUENCE [LARGE SCALE GENOMIC DNA]</scope>
    <source>
        <strain evidence="3">Lst14</strain>
    </source>
</reference>
<name>A0A482X0M0_LAOST</name>
<dbReference type="EMBL" id="QKKF02019844">
    <property type="protein sequence ID" value="RZF39365.1"/>
    <property type="molecule type" value="Genomic_DNA"/>
</dbReference>
<evidence type="ECO:0000313" key="4">
    <source>
        <dbReference type="Proteomes" id="UP000291343"/>
    </source>
</evidence>
<evidence type="ECO:0000256" key="2">
    <source>
        <dbReference type="SAM" id="SignalP"/>
    </source>
</evidence>
<sequence>MRCVLFFCLSVVLGLAAGYPQRHAPQYELPLHLASYNPFLSAADPARRHRDLVDESPESDSFGGQRGFGRPDYGLSDFDTPYSPSFTDMMTQMQEMMVRLRQEMNEILRRLPASGSDDGEGALIPVGDGLDLSNAQNKTTSKTEIIDGQKVTINETVIKGGDDLFGTILRVKTIRVVPHDDIIPDVGHDETTTIKDSIEESDEEVAPVTRNAKNNDNNEIPIEKMQLPYRYAVPDQVEQHVNEIQSNEIATDVVDDETNLDVPDKPRSLSDDTAVNYIAANRKRGSIMMIPSDVELIGVEAPQQNQYYKYDFAADSQRPSLGPVAESMEKFGDVELRDEELP</sequence>
<comment type="caution">
    <text evidence="3">The sequence shown here is derived from an EMBL/GenBank/DDBJ whole genome shotgun (WGS) entry which is preliminary data.</text>
</comment>
<feature type="region of interest" description="Disordered" evidence="1">
    <location>
        <begin position="47"/>
        <end position="68"/>
    </location>
</feature>